<evidence type="ECO:0000256" key="1">
    <source>
        <dbReference type="SAM" id="MobiDB-lite"/>
    </source>
</evidence>
<dbReference type="RefSeq" id="WP_201662430.1">
    <property type="nucleotide sequence ID" value="NZ_CAJHCS010000064.1"/>
</dbReference>
<organism evidence="2 3">
    <name type="scientific">Paraburkholderia sabiae</name>
    <dbReference type="NCBI Taxonomy" id="273251"/>
    <lineage>
        <taxon>Bacteria</taxon>
        <taxon>Pseudomonadati</taxon>
        <taxon>Pseudomonadota</taxon>
        <taxon>Betaproteobacteria</taxon>
        <taxon>Burkholderiales</taxon>
        <taxon>Burkholderiaceae</taxon>
        <taxon>Paraburkholderia</taxon>
    </lineage>
</organism>
<dbReference type="Proteomes" id="UP001494588">
    <property type="component" value="Unassembled WGS sequence"/>
</dbReference>
<evidence type="ECO:0000313" key="3">
    <source>
        <dbReference type="Proteomes" id="UP001494588"/>
    </source>
</evidence>
<protein>
    <recommendedName>
        <fullName evidence="4">AAA+ ATPase domain-containing protein</fullName>
    </recommendedName>
</protein>
<proteinExistence type="predicted"/>
<name>A0ABU9QSD4_9BURK</name>
<evidence type="ECO:0000313" key="2">
    <source>
        <dbReference type="EMBL" id="MEM5292346.1"/>
    </source>
</evidence>
<dbReference type="SUPFAM" id="SSF52540">
    <property type="entry name" value="P-loop containing nucleoside triphosphate hydrolases"/>
    <property type="match status" value="1"/>
</dbReference>
<feature type="region of interest" description="Disordered" evidence="1">
    <location>
        <begin position="407"/>
        <end position="471"/>
    </location>
</feature>
<feature type="region of interest" description="Disordered" evidence="1">
    <location>
        <begin position="483"/>
        <end position="525"/>
    </location>
</feature>
<feature type="compositionally biased region" description="Basic and acidic residues" evidence="1">
    <location>
        <begin position="444"/>
        <end position="457"/>
    </location>
</feature>
<dbReference type="InterPro" id="IPR027417">
    <property type="entry name" value="P-loop_NTPase"/>
</dbReference>
<gene>
    <name evidence="2" type="ORF">V4C55_42415</name>
</gene>
<dbReference type="EMBL" id="JAZHGC010000084">
    <property type="protein sequence ID" value="MEM5292346.1"/>
    <property type="molecule type" value="Genomic_DNA"/>
</dbReference>
<evidence type="ECO:0008006" key="4">
    <source>
        <dbReference type="Google" id="ProtNLM"/>
    </source>
</evidence>
<reference evidence="2 3" key="1">
    <citation type="submission" date="2024-01" db="EMBL/GenBank/DDBJ databases">
        <title>The diversity of rhizobia nodulating Mimosa spp. in eleven states of Brazil covering several biomes is determined by host plant, location, and edaphic factors.</title>
        <authorList>
            <person name="Rouws L."/>
            <person name="Barauna A."/>
            <person name="Beukes C."/>
            <person name="De Faria S.M."/>
            <person name="Gross E."/>
            <person name="Dos Reis Junior F.B."/>
            <person name="Simon M."/>
            <person name="Maluk M."/>
            <person name="Odee D.W."/>
            <person name="Kenicer G."/>
            <person name="Young J.P.W."/>
            <person name="Reis V.M."/>
            <person name="Zilli J."/>
            <person name="James E.K."/>
        </authorList>
    </citation>
    <scope>NUCLEOTIDE SEQUENCE [LARGE SCALE GENOMIC DNA]</scope>
    <source>
        <strain evidence="2 3">JPY77</strain>
    </source>
</reference>
<comment type="caution">
    <text evidence="2">The sequence shown here is derived from an EMBL/GenBank/DDBJ whole genome shotgun (WGS) entry which is preliminary data.</text>
</comment>
<feature type="compositionally biased region" description="Polar residues" evidence="1">
    <location>
        <begin position="510"/>
        <end position="520"/>
    </location>
</feature>
<sequence>MSGAWQVHRTNEGRVAAEAVQRLWQLLPGPEKLDFWSSAVEYARGIDHGSLMYKRLCVAVKAAESGRAAPRAGVALLRSARDLSTPDLCRAINKCRDQLFSFADATPFLTASLCRWVQAIWKKPLIALLDAVRCPHDQHGSLRGDMPDVDPEDATEKVRQLAATYPPNDIAIVCAALMLSNSRWNCLEVAFATLQDLPQRPEVASPPANPDAKVDEPATMSINDGTMNPPVGQDLVNAIRDGLVELKAGLLSTAKEIDTGVIPDLADVIQLRSGLHELHARAAKELRVSGSRIADLEAALKQRDRHARALANVERCRSIVHRTEPSYPGRAEIWRKCDELESGILASGGALPADQPVAALLRLVDEGESLGDEDAAQLQWEIEAFFGRAVAAAAVRGNLIFGRPSYSAAQPAGSAAEPIVEQSSPDTDRGDLAQGGDGPAGCRSETEQILEPRRYDAASDGPLAEAMPTGRIEGCPEVETLEGGEQDAADEGAPGESEVIAPAPDGDASSIEQNPPQHSSEGPRLVAPSFVSFGEFCQTRWVDAGGHIAPAPWIQSDLQFELATHCVEAWARGEMSVAYLFCRACDSLGMSAPVSLEDLASADELLSAPDSTRSGQDLLRADRLRRMLAAAPAASDQMSAGVGLMLEALRPTMSGTLAQAEVELLLQRAAYGDPAFGEVVRFLFAGWAAQLNPLDSLRARLLNSPQESMEELKVALRHAQTALKTEVATLWSAAGGKIKHTHSRSAWTKFVEEQVAPLKDELVPASLKASIQSKWTRARISARVVDVSRAFKRIMDAGNVRHQDRSVAESAAQQIVEAIDRLAGILERLAAHQQQAHASYDGIPREAALRLLGGASSNTTDRLSAELFSAVVREQTAVHPLRLPAGYLINHVDIVKYLNSDALTRPEIGDGGIDVTGFENSIPVAVLLIGWHMQPPAPVEDDNALLSALRDIAAASERRDILTALSSTDVLQSHERTLLHRYALELQDEAFEAAKKLESVWGACNELMSPVEAKLAALVREALALTGVGAAANASITKTLLLLAWLRDAVTVAEEHQTVAANAILAAARDKSEDLAQRIQSYLEVDDYRSAVALFHTGDVPKATADRLAGRRTLWRDDAIKKWPEPRAKLRNGFRGSTEDLTRLTDAWMADSIDASQHDGLPKLFYAVISGEAGRSTNENQKRFPVRLADLREHKDRKTSISCETVRRYFQKSRLNPTFLPQLDEFSQIVIMAAPHRGGYGASVLDDWSKAVTSEAAESLVVFLAPGIPSTRRDDLSSGLRKRGITAAIVDDVDLCRLYAASDVAAGHDFIPFLEILLEQLDLDRASPFSSLDGQHVRLETYTGRTEEARRLALGGTYTRIFSGRKLGKSALLKCVANTYDGFQLASGNELSVIFITIAGGESERWVVDCILEEMANRFNLQETADLRDQSPAVRFSAYMKRFLAERPSHSVLLILDEADAFVEGQLARYDTDREGSLSFRMMKEVTSTVDAKQLPRIRTVFSGYRITDTRGGVWANAGDVLILRPLAEEDAVQFLQGMLARIGVALGSHAPFVAMRCGFQPAVLIRFGENLVKRLKRSSRSANRETLIVGHDEVLATLGEPGVLDEIKTVVNNNFQGNRIGAVIFGATLLALKDLEPGLALTDGPVQVLAKLREIDPNLDWLQQFDASALGLIERNLRDFINRELLTVSDGPQFGVREYKLRFPHFLPVLTQQSEIALEVRQQIQAIRGGAFQRRLSECVLSESSLETVRYWYHQEQSELCKLVVVGGHWVSALTDTKCGLPDRLGSECRTLDDMSPDSLAADGCRVFCSATISQWPSFLSGNAERPLVLIGGTDLQRTARRYALAGGDAPVETVTLGRLTEATLGWWFEDARALHFKSGDAISRIASATERVPYLAEAFDRLLDHAPGSDVTQDELEAALSALEMDLPNLGRKLRDMSSVDGLTPREISLLRMAVQVAEEDIDEFDLEREFPELWEASGLSRAGEEPPLSIADDWSSLKLLIDLGLMPQTAEAGTTRDSRSLGRVRFNKGGTLVRLIKALESSDAA</sequence>
<accession>A0ABU9QSD4</accession>
<keyword evidence="3" id="KW-1185">Reference proteome</keyword>